<dbReference type="GO" id="GO:0016020">
    <property type="term" value="C:membrane"/>
    <property type="evidence" value="ECO:0007669"/>
    <property type="project" value="InterPro"/>
</dbReference>
<dbReference type="PANTHER" id="PTHR32089">
    <property type="entry name" value="METHYL-ACCEPTING CHEMOTAXIS PROTEIN MCPB"/>
    <property type="match status" value="1"/>
</dbReference>
<dbReference type="PANTHER" id="PTHR32089:SF112">
    <property type="entry name" value="LYSOZYME-LIKE PROTEIN-RELATED"/>
    <property type="match status" value="1"/>
</dbReference>
<dbReference type="PROSITE" id="PS50111">
    <property type="entry name" value="CHEMOTAXIS_TRANSDUC_2"/>
    <property type="match status" value="1"/>
</dbReference>
<reference evidence="5" key="1">
    <citation type="submission" date="2020-10" db="EMBL/GenBank/DDBJ databases">
        <title>Genomic Encyclopedia of Type Strains, Phase IV (KMG-IV): sequencing the most valuable type-strain genomes for metagenomic binning, comparative biology and taxonomic classification.</title>
        <authorList>
            <person name="Goeker M."/>
        </authorList>
    </citation>
    <scope>NUCLEOTIDE SEQUENCE</scope>
    <source>
        <strain evidence="5">DSM 13886</strain>
    </source>
</reference>
<comment type="caution">
    <text evidence="5">The sequence shown here is derived from an EMBL/GenBank/DDBJ whole genome shotgun (WGS) entry which is preliminary data.</text>
</comment>
<dbReference type="Gene3D" id="1.10.287.950">
    <property type="entry name" value="Methyl-accepting chemotaxis protein"/>
    <property type="match status" value="1"/>
</dbReference>
<keyword evidence="1 2" id="KW-0807">Transducer</keyword>
<keyword evidence="3" id="KW-0472">Membrane</keyword>
<evidence type="ECO:0000256" key="2">
    <source>
        <dbReference type="PROSITE-ProRule" id="PRU00284"/>
    </source>
</evidence>
<feature type="transmembrane region" description="Helical" evidence="3">
    <location>
        <begin position="113"/>
        <end position="131"/>
    </location>
</feature>
<dbReference type="GO" id="GO:0007165">
    <property type="term" value="P:signal transduction"/>
    <property type="evidence" value="ECO:0007669"/>
    <property type="project" value="UniProtKB-KW"/>
</dbReference>
<keyword evidence="6" id="KW-1185">Reference proteome</keyword>
<keyword evidence="3" id="KW-1133">Transmembrane helix</keyword>
<feature type="transmembrane region" description="Helical" evidence="3">
    <location>
        <begin position="17"/>
        <end position="36"/>
    </location>
</feature>
<evidence type="ECO:0000313" key="6">
    <source>
        <dbReference type="Proteomes" id="UP000658225"/>
    </source>
</evidence>
<feature type="transmembrane region" description="Helical" evidence="3">
    <location>
        <begin position="143"/>
        <end position="161"/>
    </location>
</feature>
<dbReference type="InterPro" id="IPR004089">
    <property type="entry name" value="MCPsignal_dom"/>
</dbReference>
<evidence type="ECO:0000259" key="4">
    <source>
        <dbReference type="PROSITE" id="PS50111"/>
    </source>
</evidence>
<dbReference type="AlphaFoldDB" id="A0A927R6J1"/>
<dbReference type="Pfam" id="PF00015">
    <property type="entry name" value="MCPsignal"/>
    <property type="match status" value="1"/>
</dbReference>
<evidence type="ECO:0000256" key="1">
    <source>
        <dbReference type="ARBA" id="ARBA00023224"/>
    </source>
</evidence>
<gene>
    <name evidence="5" type="ORF">H4683_002128</name>
</gene>
<name>A0A927R6J1_9BACL</name>
<accession>A0A927R6J1</accession>
<protein>
    <submittedName>
        <fullName evidence="5">Methyl-accepting chemotaxis protein</fullName>
    </submittedName>
</protein>
<sequence length="488" mass="53997">MNINQLKQSDWTRKNEIMGLTFGLIASIGLLAQFFIESSIEIKLSVSIPFLMAAIVYVLRRKVTVIEKLLPYILLVLIFGIAMSLIQFSGADLGAIGVVYLVMVLGVIHGKKMIMVFAYTLSFVALLFNNVRFESSEMIVDSAMNLILLHFLCGIALFMLVRQNGQVFQHVEELVDITVRKAMDEEALAAKLDNAVTKITSNLAQLQTSAETSATSQREMLSAVNEVSVSSQYQADHISDIAENAEQTHEAVRTITEGLEQVAIRANEAGEKADDGTVKMDRLKGRMDSFSIFFTELKETFDKLSNKIDETNVFAGSIKEITDQTNLLALNASIEAARAGEYGKGFAVVADEIRKLAGLTDETLKKIDANLMEVNNYNELAVAKLDVGLKQVMMQTEVADESSAAFVDLFETMTKLQGQLSVFIQDFGTVTVNSQSIRERTMEFAAIVEESTAAIEELNATLTELTEEQQEISTYINETHKEAIRMRG</sequence>
<dbReference type="RefSeq" id="WP_192598776.1">
    <property type="nucleotide sequence ID" value="NZ_JADBEL010000010.1"/>
</dbReference>
<evidence type="ECO:0000313" key="5">
    <source>
        <dbReference type="EMBL" id="MBE1555029.1"/>
    </source>
</evidence>
<dbReference type="SUPFAM" id="SSF58104">
    <property type="entry name" value="Methyl-accepting chemotaxis protein (MCP) signaling domain"/>
    <property type="match status" value="1"/>
</dbReference>
<dbReference type="EMBL" id="JADBEL010000010">
    <property type="protein sequence ID" value="MBE1555029.1"/>
    <property type="molecule type" value="Genomic_DNA"/>
</dbReference>
<proteinExistence type="predicted"/>
<keyword evidence="3" id="KW-0812">Transmembrane</keyword>
<evidence type="ECO:0000256" key="3">
    <source>
        <dbReference type="SAM" id="Phobius"/>
    </source>
</evidence>
<dbReference type="Proteomes" id="UP000658225">
    <property type="component" value="Unassembled WGS sequence"/>
</dbReference>
<feature type="domain" description="Methyl-accepting transducer" evidence="4">
    <location>
        <begin position="209"/>
        <end position="459"/>
    </location>
</feature>
<organism evidence="5 6">
    <name type="scientific">Sporosarcina limicola</name>
    <dbReference type="NCBI Taxonomy" id="34101"/>
    <lineage>
        <taxon>Bacteria</taxon>
        <taxon>Bacillati</taxon>
        <taxon>Bacillota</taxon>
        <taxon>Bacilli</taxon>
        <taxon>Bacillales</taxon>
        <taxon>Caryophanaceae</taxon>
        <taxon>Sporosarcina</taxon>
    </lineage>
</organism>
<feature type="transmembrane region" description="Helical" evidence="3">
    <location>
        <begin position="42"/>
        <end position="60"/>
    </location>
</feature>
<feature type="transmembrane region" description="Helical" evidence="3">
    <location>
        <begin position="72"/>
        <end position="101"/>
    </location>
</feature>
<dbReference type="SMART" id="SM00283">
    <property type="entry name" value="MA"/>
    <property type="match status" value="1"/>
</dbReference>